<evidence type="ECO:0000256" key="1">
    <source>
        <dbReference type="ARBA" id="ARBA00022737"/>
    </source>
</evidence>
<evidence type="ECO:0000313" key="4">
    <source>
        <dbReference type="Proteomes" id="UP000272193"/>
    </source>
</evidence>
<organism evidence="3 4">
    <name type="scientific">Tibeticola sediminis</name>
    <dbReference type="NCBI Taxonomy" id="1917811"/>
    <lineage>
        <taxon>Bacteria</taxon>
        <taxon>Pseudomonadati</taxon>
        <taxon>Pseudomonadota</taxon>
        <taxon>Betaproteobacteria</taxon>
        <taxon>Burkholderiales</taxon>
        <taxon>Comamonadaceae</taxon>
        <taxon>Tibeticola</taxon>
    </lineage>
</organism>
<dbReference type="GO" id="GO:0016740">
    <property type="term" value="F:transferase activity"/>
    <property type="evidence" value="ECO:0007669"/>
    <property type="project" value="UniProtKB-KW"/>
</dbReference>
<dbReference type="Pfam" id="PF00581">
    <property type="entry name" value="Rhodanese"/>
    <property type="match status" value="1"/>
</dbReference>
<keyword evidence="1" id="KW-0677">Repeat</keyword>
<dbReference type="PROSITE" id="PS50206">
    <property type="entry name" value="RHODANESE_3"/>
    <property type="match status" value="2"/>
</dbReference>
<feature type="domain" description="Rhodanese" evidence="2">
    <location>
        <begin position="208"/>
        <end position="328"/>
    </location>
</feature>
<dbReference type="Gene3D" id="3.40.250.10">
    <property type="entry name" value="Rhodanese-like domain"/>
    <property type="match status" value="2"/>
</dbReference>
<comment type="caution">
    <text evidence="3">The sequence shown here is derived from an EMBL/GenBank/DDBJ whole genome shotgun (WGS) entry which is preliminary data.</text>
</comment>
<dbReference type="RefSeq" id="WP_124222432.1">
    <property type="nucleotide sequence ID" value="NZ_RKQL01000003.1"/>
</dbReference>
<dbReference type="SUPFAM" id="SSF52821">
    <property type="entry name" value="Rhodanese/Cell cycle control phosphatase"/>
    <property type="match status" value="2"/>
</dbReference>
<reference evidence="3 4" key="1">
    <citation type="submission" date="2018-11" db="EMBL/GenBank/DDBJ databases">
        <title>Genomic Encyclopedia of Type Strains, Phase IV (KMG-IV): sequencing the most valuable type-strain genomes for metagenomic binning, comparative biology and taxonomic classification.</title>
        <authorList>
            <person name="Goeker M."/>
        </authorList>
    </citation>
    <scope>NUCLEOTIDE SEQUENCE [LARGE SCALE GENOMIC DNA]</scope>
    <source>
        <strain evidence="3 4">DSM 101684</strain>
    </source>
</reference>
<dbReference type="OrthoDB" id="9781034at2"/>
<keyword evidence="3" id="KW-0670">Pyruvate</keyword>
<keyword evidence="4" id="KW-1185">Reference proteome</keyword>
<accession>A0A3N4UB31</accession>
<evidence type="ECO:0000259" key="2">
    <source>
        <dbReference type="PROSITE" id="PS50206"/>
    </source>
</evidence>
<dbReference type="EMBL" id="RKQL01000003">
    <property type="protein sequence ID" value="RPE67722.1"/>
    <property type="molecule type" value="Genomic_DNA"/>
</dbReference>
<dbReference type="SMART" id="SM00450">
    <property type="entry name" value="RHOD"/>
    <property type="match status" value="2"/>
</dbReference>
<dbReference type="InterPro" id="IPR051126">
    <property type="entry name" value="Thiosulfate_sulfurtransferase"/>
</dbReference>
<proteinExistence type="predicted"/>
<gene>
    <name evidence="3" type="ORF">EDC62_1605</name>
</gene>
<keyword evidence="3" id="KW-0808">Transferase</keyword>
<protein>
    <submittedName>
        <fullName evidence="3">Thiosulfate/3-mercaptopyruvate sulfurtransferase</fullName>
    </submittedName>
</protein>
<dbReference type="PANTHER" id="PTHR43855">
    <property type="entry name" value="THIOSULFATE SULFURTRANSFERASE"/>
    <property type="match status" value="1"/>
</dbReference>
<dbReference type="InterPro" id="IPR001763">
    <property type="entry name" value="Rhodanese-like_dom"/>
</dbReference>
<evidence type="ECO:0000313" key="3">
    <source>
        <dbReference type="EMBL" id="RPE67722.1"/>
    </source>
</evidence>
<sequence length="348" mass="37386">MKAISDNTGMDIGFSLRRRTVLAGWALSVVMLGHAPAASLRPVGEAAAATGSNLGPLIEASALRPWLGRVRILDIREPDDEAPADAARWLAGAVSAPYSRWRGPLGEERPLPELTAWVRSLGLDAQTPVVIVGDGEEASDFGAAARVYWTLRWLGLRRLAILNGGAPAWIDAGLPLARQPATVTPSTYTPRLDASVRASLEEVRARLGDPQTLLLDARPAPFYRGAIKAPAARRPGTLPGAQSFDHAQWFPDGSARLPDAATLARIAAQGPWQARAGAAPTRMVSFCNTGHWAAINWFVLSEVLGQSGVQLYPGSMVEWSRAGLPMDHVPGRAEQLWAQLRTLWRSTP</sequence>
<dbReference type="AlphaFoldDB" id="A0A3N4UB31"/>
<dbReference type="InterPro" id="IPR036873">
    <property type="entry name" value="Rhodanese-like_dom_sf"/>
</dbReference>
<dbReference type="Proteomes" id="UP000272193">
    <property type="component" value="Unassembled WGS sequence"/>
</dbReference>
<dbReference type="PANTHER" id="PTHR43855:SF1">
    <property type="entry name" value="THIOSULFATE SULFURTRANSFERASE"/>
    <property type="match status" value="1"/>
</dbReference>
<name>A0A3N4UB31_9BURK</name>
<feature type="domain" description="Rhodanese" evidence="2">
    <location>
        <begin position="68"/>
        <end position="178"/>
    </location>
</feature>